<keyword evidence="3" id="KW-1185">Reference proteome</keyword>
<dbReference type="RefSeq" id="WP_101829617.1">
    <property type="nucleotide sequence ID" value="NZ_FZMO01000002.1"/>
</dbReference>
<feature type="domain" description="GP-PDE" evidence="1">
    <location>
        <begin position="1"/>
        <end position="234"/>
    </location>
</feature>
<dbReference type="GO" id="GO:0008081">
    <property type="term" value="F:phosphoric diester hydrolase activity"/>
    <property type="evidence" value="ECO:0007669"/>
    <property type="project" value="InterPro"/>
</dbReference>
<dbReference type="EMBL" id="FZMO01000002">
    <property type="protein sequence ID" value="SNQ45440.1"/>
    <property type="molecule type" value="Genomic_DNA"/>
</dbReference>
<dbReference type="InterPro" id="IPR030395">
    <property type="entry name" value="GP_PDE_dom"/>
</dbReference>
<evidence type="ECO:0000313" key="2">
    <source>
        <dbReference type="EMBL" id="SNQ45440.1"/>
    </source>
</evidence>
<dbReference type="PANTHER" id="PTHR46211:SF14">
    <property type="entry name" value="GLYCEROPHOSPHODIESTER PHOSPHODIESTERASE"/>
    <property type="match status" value="1"/>
</dbReference>
<dbReference type="Pfam" id="PF03009">
    <property type="entry name" value="GDPD"/>
    <property type="match status" value="1"/>
</dbReference>
<gene>
    <name evidence="2" type="ORF">FRACA_100008</name>
</gene>
<name>A0A2I2KIE5_9ACTN</name>
<dbReference type="OrthoDB" id="5241788at2"/>
<dbReference type="CDD" id="cd08556">
    <property type="entry name" value="GDPD"/>
    <property type="match status" value="1"/>
</dbReference>
<protein>
    <submittedName>
        <fullName evidence="2">Glycerophosphoryl diester phosphodiesterase</fullName>
    </submittedName>
</protein>
<dbReference type="PANTHER" id="PTHR46211">
    <property type="entry name" value="GLYCEROPHOSPHORYL DIESTER PHOSPHODIESTERASE"/>
    <property type="match status" value="1"/>
</dbReference>
<dbReference type="SUPFAM" id="SSF51695">
    <property type="entry name" value="PLC-like phosphodiesterases"/>
    <property type="match status" value="1"/>
</dbReference>
<reference evidence="2 3" key="1">
    <citation type="submission" date="2017-06" db="EMBL/GenBank/DDBJ databases">
        <authorList>
            <person name="Kim H.J."/>
            <person name="Triplett B.A."/>
        </authorList>
    </citation>
    <scope>NUCLEOTIDE SEQUENCE [LARGE SCALE GENOMIC DNA]</scope>
    <source>
        <strain evidence="2">FRACA_ARgP5</strain>
    </source>
</reference>
<dbReference type="PROSITE" id="PS51704">
    <property type="entry name" value="GP_PDE"/>
    <property type="match status" value="1"/>
</dbReference>
<dbReference type="PROSITE" id="PS50007">
    <property type="entry name" value="PIPLC_X_DOMAIN"/>
    <property type="match status" value="1"/>
</dbReference>
<accession>A0A2I2KIE5</accession>
<dbReference type="Proteomes" id="UP000234331">
    <property type="component" value="Unassembled WGS sequence"/>
</dbReference>
<evidence type="ECO:0000313" key="3">
    <source>
        <dbReference type="Proteomes" id="UP000234331"/>
    </source>
</evidence>
<dbReference type="Gene3D" id="3.20.20.190">
    <property type="entry name" value="Phosphatidylinositol (PI) phosphodiesterase"/>
    <property type="match status" value="1"/>
</dbReference>
<evidence type="ECO:0000259" key="1">
    <source>
        <dbReference type="PROSITE" id="PS51704"/>
    </source>
</evidence>
<sequence length="246" mass="25803">MIGFAHRGAPAPHQRENTLPAFRRALAGGASGLESDAWLTADGVPVLHHDGVLGPPGRQRRITELTVDRLPGWLPTLASFYAELGTSFEFSLDLKGPAGGWADAADAVLAVTRAAGGSAAAARLWLCGNLPELAAYRSRDPDVRLVNSTAMANVESGGGIDAYGARLRAAGVAALNLRTREWTPSRAGIAAALHELGLAAFGWDAQRTATLARLAGYGLDAVYSDHLRRLVRVTGSVIDARTGHNP</sequence>
<dbReference type="InterPro" id="IPR017946">
    <property type="entry name" value="PLC-like_Pdiesterase_TIM-brl"/>
</dbReference>
<proteinExistence type="predicted"/>
<organism evidence="2 3">
    <name type="scientific">Frankia canadensis</name>
    <dbReference type="NCBI Taxonomy" id="1836972"/>
    <lineage>
        <taxon>Bacteria</taxon>
        <taxon>Bacillati</taxon>
        <taxon>Actinomycetota</taxon>
        <taxon>Actinomycetes</taxon>
        <taxon>Frankiales</taxon>
        <taxon>Frankiaceae</taxon>
        <taxon>Frankia</taxon>
    </lineage>
</organism>
<dbReference type="AlphaFoldDB" id="A0A2I2KIE5"/>
<dbReference type="GO" id="GO:0006629">
    <property type="term" value="P:lipid metabolic process"/>
    <property type="evidence" value="ECO:0007669"/>
    <property type="project" value="InterPro"/>
</dbReference>